<proteinExistence type="inferred from homology"/>
<dbReference type="GO" id="GO:0046540">
    <property type="term" value="C:U4/U6 x U5 tri-snRNP complex"/>
    <property type="evidence" value="ECO:0007669"/>
    <property type="project" value="TreeGrafter"/>
</dbReference>
<accession>A0AAD1ZN89</accession>
<dbReference type="Proteomes" id="UP000834106">
    <property type="component" value="Chromosome 12"/>
</dbReference>
<organism evidence="5 6">
    <name type="scientific">Fraxinus pennsylvanica</name>
    <dbReference type="NCBI Taxonomy" id="56036"/>
    <lineage>
        <taxon>Eukaryota</taxon>
        <taxon>Viridiplantae</taxon>
        <taxon>Streptophyta</taxon>
        <taxon>Embryophyta</taxon>
        <taxon>Tracheophyta</taxon>
        <taxon>Spermatophyta</taxon>
        <taxon>Magnoliopsida</taxon>
        <taxon>eudicotyledons</taxon>
        <taxon>Gunneridae</taxon>
        <taxon>Pentapetalae</taxon>
        <taxon>asterids</taxon>
        <taxon>lamiids</taxon>
        <taxon>Lamiales</taxon>
        <taxon>Oleaceae</taxon>
        <taxon>Oleeae</taxon>
        <taxon>Fraxinus</taxon>
    </lineage>
</organism>
<keyword evidence="3" id="KW-0539">Nucleus</keyword>
<comment type="subcellular location">
    <subcellularLocation>
        <location evidence="1">Nucleus</location>
    </subcellularLocation>
</comment>
<gene>
    <name evidence="5" type="ORF">FPE_LOCUS19753</name>
</gene>
<dbReference type="InterPro" id="IPR005011">
    <property type="entry name" value="SNU66/SART1"/>
</dbReference>
<keyword evidence="6" id="KW-1185">Reference proteome</keyword>
<feature type="region of interest" description="Disordered" evidence="4">
    <location>
        <begin position="72"/>
        <end position="95"/>
    </location>
</feature>
<evidence type="ECO:0000256" key="2">
    <source>
        <dbReference type="ARBA" id="ARBA00006076"/>
    </source>
</evidence>
<sequence length="127" mass="14697">MRSCTVPFLSGTYLQYEWITSVEKVMTRQHRNITLHTFDDIPEIDMLENVEMGEQKWRNEAYKAVKKKIGIDDDNANDSTADNQTSGCGEPQEKKVVSTEMEEFVWGLQLDEDRKKIMKGDVVEMAM</sequence>
<evidence type="ECO:0000313" key="5">
    <source>
        <dbReference type="EMBL" id="CAI9772323.1"/>
    </source>
</evidence>
<evidence type="ECO:0000313" key="6">
    <source>
        <dbReference type="Proteomes" id="UP000834106"/>
    </source>
</evidence>
<dbReference type="PANTHER" id="PTHR14152">
    <property type="entry name" value="SQUAMOUS CELL CARCINOMA ANTIGEN RECOGNISED BY CYTOTOXIC T LYMPHOCYTES"/>
    <property type="match status" value="1"/>
</dbReference>
<dbReference type="AlphaFoldDB" id="A0AAD1ZN89"/>
<dbReference type="GO" id="GO:0045292">
    <property type="term" value="P:mRNA cis splicing, via spliceosome"/>
    <property type="evidence" value="ECO:0007669"/>
    <property type="project" value="TreeGrafter"/>
</dbReference>
<dbReference type="PANTHER" id="PTHR14152:SF5">
    <property type="entry name" value="U4_U6.U5 TRI-SNRNP-ASSOCIATED PROTEIN 1"/>
    <property type="match status" value="1"/>
</dbReference>
<evidence type="ECO:0000256" key="1">
    <source>
        <dbReference type="ARBA" id="ARBA00004123"/>
    </source>
</evidence>
<reference evidence="5" key="1">
    <citation type="submission" date="2023-05" db="EMBL/GenBank/DDBJ databases">
        <authorList>
            <person name="Huff M."/>
        </authorList>
    </citation>
    <scope>NUCLEOTIDE SEQUENCE</scope>
</reference>
<dbReference type="EMBL" id="OU503047">
    <property type="protein sequence ID" value="CAI9772323.1"/>
    <property type="molecule type" value="Genomic_DNA"/>
</dbReference>
<evidence type="ECO:0000256" key="3">
    <source>
        <dbReference type="ARBA" id="ARBA00023242"/>
    </source>
</evidence>
<protein>
    <submittedName>
        <fullName evidence="5">Uncharacterized protein</fullName>
    </submittedName>
</protein>
<name>A0AAD1ZN89_9LAMI</name>
<evidence type="ECO:0000256" key="4">
    <source>
        <dbReference type="SAM" id="MobiDB-lite"/>
    </source>
</evidence>
<comment type="similarity">
    <text evidence="2">Belongs to the SNU66/SART1 family.</text>
</comment>
<dbReference type="GO" id="GO:0000481">
    <property type="term" value="P:maturation of 5S rRNA"/>
    <property type="evidence" value="ECO:0007669"/>
    <property type="project" value="TreeGrafter"/>
</dbReference>